<comment type="subcellular location">
    <subcellularLocation>
        <location evidence="1">Membrane</location>
    </subcellularLocation>
</comment>
<feature type="region of interest" description="Disordered" evidence="4">
    <location>
        <begin position="94"/>
        <end position="143"/>
    </location>
</feature>
<reference evidence="7 8" key="1">
    <citation type="submission" date="2019-06" db="EMBL/GenBank/DDBJ databases">
        <title>Genome sequencing of Zymomonas mobilis strains for genetic engineering and biofuel applications.</title>
        <authorList>
            <person name="Teravest M."/>
        </authorList>
    </citation>
    <scope>NUCLEOTIDE SEQUENCE [LARGE SCALE GENOMIC DNA]</scope>
    <source>
        <strain evidence="7 8">AN0101</strain>
    </source>
</reference>
<dbReference type="EMBL" id="VFOF01000001">
    <property type="protein sequence ID" value="TQL17549.1"/>
    <property type="molecule type" value="Genomic_DNA"/>
</dbReference>
<evidence type="ECO:0000256" key="5">
    <source>
        <dbReference type="SAM" id="SignalP"/>
    </source>
</evidence>
<dbReference type="PANTHER" id="PTHR12815:SF42">
    <property type="entry name" value="BACTERIAL SURFACE ANTIGEN (D15) DOMAIN-CONTAINING PROTEIN"/>
    <property type="match status" value="1"/>
</dbReference>
<keyword evidence="2" id="KW-1134">Transmembrane beta strand</keyword>
<evidence type="ECO:0000256" key="4">
    <source>
        <dbReference type="SAM" id="MobiDB-lite"/>
    </source>
</evidence>
<evidence type="ECO:0000313" key="8">
    <source>
        <dbReference type="Proteomes" id="UP000316887"/>
    </source>
</evidence>
<dbReference type="Proteomes" id="UP000316887">
    <property type="component" value="Unassembled WGS sequence"/>
</dbReference>
<feature type="compositionally biased region" description="Basic and acidic residues" evidence="4">
    <location>
        <begin position="126"/>
        <end position="136"/>
    </location>
</feature>
<proteinExistence type="predicted"/>
<evidence type="ECO:0000256" key="1">
    <source>
        <dbReference type="ARBA" id="ARBA00004370"/>
    </source>
</evidence>
<gene>
    <name evidence="7" type="ORF">FBY58_1140</name>
</gene>
<keyword evidence="2" id="KW-0812">Transmembrane</keyword>
<comment type="caution">
    <text evidence="7">The sequence shown here is derived from an EMBL/GenBank/DDBJ whole genome shotgun (WGS) entry which is preliminary data.</text>
</comment>
<feature type="signal peptide" evidence="5">
    <location>
        <begin position="1"/>
        <end position="28"/>
    </location>
</feature>
<evidence type="ECO:0000256" key="3">
    <source>
        <dbReference type="ARBA" id="ARBA00023136"/>
    </source>
</evidence>
<evidence type="ECO:0000259" key="6">
    <source>
        <dbReference type="Pfam" id="PF01103"/>
    </source>
</evidence>
<dbReference type="InterPro" id="IPR039910">
    <property type="entry name" value="D15-like"/>
</dbReference>
<name>A0A542W238_ZYMMB</name>
<evidence type="ECO:0000256" key="2">
    <source>
        <dbReference type="ARBA" id="ARBA00022452"/>
    </source>
</evidence>
<dbReference type="OrthoDB" id="9769707at2"/>
<keyword evidence="3" id="KW-0472">Membrane</keyword>
<dbReference type="Gene3D" id="3.10.20.310">
    <property type="entry name" value="membrane protein fhac"/>
    <property type="match status" value="1"/>
</dbReference>
<dbReference type="PROSITE" id="PS51257">
    <property type="entry name" value="PROKAR_LIPOPROTEIN"/>
    <property type="match status" value="1"/>
</dbReference>
<evidence type="ECO:0000313" key="7">
    <source>
        <dbReference type="EMBL" id="TQL17549.1"/>
    </source>
</evidence>
<sequence>MPSKSNLCRSIHRICLISVGLISFSACAEELSATSKDPDIKPAAPNNLNDPFDPSFFDKLPTLSQPAIEAPKAEIQNNLNAAKAGNTAVRLDKIEQPVAPDTEKTVAKDSVTPSEKTDIAGQPAPARKDIPTDNKKAGNPVKEQVPITSVPLDPVLSEPLPDLTHFMPDMNEHVVLAKEKDDLRYKVDVKGLNDIDVDQAFKNYSVLLSSKNKADSLSVIGARATNDQELIGRILRSQGYYDGKAALSITPIEKGQYNVRYDVNAGTIYCLGQINLTGSSEIPLNIAKVALNLHSGQPIIALNIEQAENNILTTLPHYGYPFAKIDDRNILLDDETHTGDYTLPVDAGPIGSYGSIIVSNNKHIILGAEHISHIARFKEGQRYDSRMVDDLREALAATSLFSHVSVEPVATGRKREDGSEIVDLNVRQGQGKKHSISVTGGYGTGEGFKAQGSWISRNRFPPEGSLTFSGIIGTRQQQVSALFNRNNAGQRDRVIQIGLTAGRERYDAYNGYSFSLGGSLSRQSTQLWQKRWTYSIGAELTQTNERSYDFSRAERLTRSYLIAALPGQVGYDRSNNLMNPTKGYRLNMRISPETSIGSGLRGYVRMLFDASGYYPVADNVVVAGRVRVASIEGASVQQLAPSRRIYAGGGGSVRGYGYQQLGPKDPYKDAVGGLSEEELAFEVRYRFGNFGLVPFIDAGQVYQDSLPTFHNLRFGTGLGARYYTAFGPFRLDLATPIARQSGESRISVYISIGQAF</sequence>
<dbReference type="GO" id="GO:0019867">
    <property type="term" value="C:outer membrane"/>
    <property type="evidence" value="ECO:0007669"/>
    <property type="project" value="InterPro"/>
</dbReference>
<dbReference type="Gene3D" id="2.40.160.50">
    <property type="entry name" value="membrane protein fhac: a member of the omp85/tpsb transporter family"/>
    <property type="match status" value="1"/>
</dbReference>
<dbReference type="RefSeq" id="WP_141919880.1">
    <property type="nucleotide sequence ID" value="NZ_VFOF01000001.1"/>
</dbReference>
<dbReference type="InterPro" id="IPR000184">
    <property type="entry name" value="Bac_surfAg_D15"/>
</dbReference>
<protein>
    <submittedName>
        <fullName evidence="7">Autotransporter secretion outer membrane protein TamA</fullName>
    </submittedName>
</protein>
<dbReference type="Pfam" id="PF01103">
    <property type="entry name" value="Omp85"/>
    <property type="match status" value="1"/>
</dbReference>
<feature type="domain" description="Bacterial surface antigen (D15)" evidence="6">
    <location>
        <begin position="466"/>
        <end position="756"/>
    </location>
</feature>
<keyword evidence="5" id="KW-0732">Signal</keyword>
<organism evidence="7 8">
    <name type="scientific">Zymomonas mobilis</name>
    <dbReference type="NCBI Taxonomy" id="542"/>
    <lineage>
        <taxon>Bacteria</taxon>
        <taxon>Pseudomonadati</taxon>
        <taxon>Pseudomonadota</taxon>
        <taxon>Alphaproteobacteria</taxon>
        <taxon>Sphingomonadales</taxon>
        <taxon>Zymomonadaceae</taxon>
        <taxon>Zymomonas</taxon>
    </lineage>
</organism>
<feature type="chain" id="PRO_5022073846" evidence="5">
    <location>
        <begin position="29"/>
        <end position="756"/>
    </location>
</feature>
<dbReference type="PANTHER" id="PTHR12815">
    <property type="entry name" value="SORTING AND ASSEMBLY MACHINERY SAMM50 PROTEIN FAMILY MEMBER"/>
    <property type="match status" value="1"/>
</dbReference>
<accession>A0A542W238</accession>
<feature type="compositionally biased region" description="Basic and acidic residues" evidence="4">
    <location>
        <begin position="94"/>
        <end position="107"/>
    </location>
</feature>
<dbReference type="AlphaFoldDB" id="A0A542W238"/>